<dbReference type="PROSITE" id="PS50026">
    <property type="entry name" value="EGF_3"/>
    <property type="match status" value="1"/>
</dbReference>
<evidence type="ECO:0000256" key="2">
    <source>
        <dbReference type="ARBA" id="ARBA00004236"/>
    </source>
</evidence>
<evidence type="ECO:0000256" key="13">
    <source>
        <dbReference type="PROSITE-ProRule" id="PRU00461"/>
    </source>
</evidence>
<dbReference type="SUPFAM" id="SSF63825">
    <property type="entry name" value="YWTD domain"/>
    <property type="match status" value="1"/>
</dbReference>
<feature type="domain" description="GAIN-B" evidence="17">
    <location>
        <begin position="655"/>
        <end position="823"/>
    </location>
</feature>
<evidence type="ECO:0000313" key="20">
    <source>
        <dbReference type="Proteomes" id="UP000694845"/>
    </source>
</evidence>
<dbReference type="PANTHER" id="PTHR47767">
    <property type="entry name" value="ADHESION G PROTEIN-COUPLED RECEPTOR G7"/>
    <property type="match status" value="1"/>
</dbReference>
<evidence type="ECO:0000313" key="21">
    <source>
        <dbReference type="RefSeq" id="XP_022088885.1"/>
    </source>
</evidence>
<dbReference type="Proteomes" id="UP000694845">
    <property type="component" value="Unplaced"/>
</dbReference>
<dbReference type="GO" id="GO:0004930">
    <property type="term" value="F:G protein-coupled receptor activity"/>
    <property type="evidence" value="ECO:0007669"/>
    <property type="project" value="InterPro"/>
</dbReference>
<dbReference type="AlphaFoldDB" id="A0A8B7Y951"/>
<keyword evidence="10 12" id="KW-1015">Disulfide bond</keyword>
<keyword evidence="3" id="KW-1003">Cell membrane</keyword>
<feature type="transmembrane region" description="Helical" evidence="15">
    <location>
        <begin position="895"/>
        <end position="919"/>
    </location>
</feature>
<feature type="transmembrane region" description="Helical" evidence="15">
    <location>
        <begin position="939"/>
        <end position="960"/>
    </location>
</feature>
<evidence type="ECO:0000256" key="7">
    <source>
        <dbReference type="ARBA" id="ARBA00022737"/>
    </source>
</evidence>
<dbReference type="SMART" id="SM00181">
    <property type="entry name" value="EGF"/>
    <property type="match status" value="1"/>
</dbReference>
<keyword evidence="4 12" id="KW-0245">EGF-like domain</keyword>
<feature type="disulfide bond" evidence="12">
    <location>
        <begin position="345"/>
        <end position="354"/>
    </location>
</feature>
<dbReference type="Gene3D" id="2.10.25.10">
    <property type="entry name" value="Laminin"/>
    <property type="match status" value="1"/>
</dbReference>
<evidence type="ECO:0000256" key="14">
    <source>
        <dbReference type="SAM" id="MobiDB-lite"/>
    </source>
</evidence>
<dbReference type="SUPFAM" id="SSF81321">
    <property type="entry name" value="Family A G protein-coupled receptor-like"/>
    <property type="match status" value="1"/>
</dbReference>
<dbReference type="SUPFAM" id="SSF57196">
    <property type="entry name" value="EGF/Laminin"/>
    <property type="match status" value="1"/>
</dbReference>
<dbReference type="Gene3D" id="1.20.1070.10">
    <property type="entry name" value="Rhodopsin 7-helix transmembrane proteins"/>
    <property type="match status" value="1"/>
</dbReference>
<feature type="domain" description="EGF-like" evidence="16">
    <location>
        <begin position="318"/>
        <end position="355"/>
    </location>
</feature>
<sequence length="1141" mass="125933">MMSAHFGVSRKINTRSPCTMDFVEPVASSQRSILVFVYLFAIVCGFQTTSAADGNYDLVLVADLSRREIFVAPALTFNFTRIPGLAIQPFDVDYDPVDAMVYWTDGRNAISRAFLDGSGFEVLLSDLEAPEGLRLDIVNRVIYWTDSGSDLIERATMDGQERSVVVNLTHPSLGDVKPRSIVLGADNRYLYWTDWGVNPKIERSATDGSDRRVLVDTNLTWPNGLALDPQGQRLYWCDARTHLIESSDLLGGDRRTLLNLPVDYEPFDIGVYNGWVYWTDWAFRTIVRLDSMLTSVTRHGSKSFTRAGGLRIYKDMMEDHTCQQLMPCQYGGRCRQYSSHYECVCRDGFTGTNCELDLVCPASFQVLAQPGFTETHVSWKEPVLTGYDGPSNVTSNATPGAVFDIGLHEIVYRQRFESYQILLQCSFTVEVVGRCASNTTYEGPRTLTWLATIAGFTAKSVERCQLSTQNAGQPLAVRNCSVVGPPVFFQWNTHELRSCGEAKNEVTIQDVTEVEVSQGNVVEVAEFLANQTSESTKDAEDVRAVSKILENIVQVESGDVKVTRSVVKTVSNVIQSVKTTPDQSVDDAGSSSAIVQSVETQVSLTLQQEGQVRIQQDTVHVEAVSLALKKASGGFSFVSTPQSPGQQDSSDGRQRGTLTGTEVKTFENASDIPKDVVAAIGLPANIVDLLQSSDDNSSKSLRASFILYADDTLFKSAKIEGYEEVNGSSVRIEGAIVSLNVQEVELVNLTEPVVIEFQTPAMNETERNRTTIRCVFWDFDLNDGVGDWSTAGCKLSFQTDDKVSCQCSHATNFAVLLDVKGQEPNGKDPATKALDVISQVGCSLSIIALSVTLIIYLANRRLRSGISRQIFIHFCISLLMLYIVFLAGVDNAQGSGGGCVFVAALLHYLTLSTMMWMAVEARNMYISTVTVFPENRSRYMLKVCLVAWVSPLIILTITLAAATDHYQNEHYCFLRPGLVLYLSLLVPIGLILIHNIVTFVLVMRSLLEVKEASRSQQISKRLQNAVGISALMGLTWCFGFLAIEGATFTFQLIFCLTNSLQGVIVFVMFCVRPEEVRAVVAPYFSRICCGYDCRLPKLRPTLSNDLQLTSESAPYSPSNTQATKCESFTAEIQDLGRSPVI</sequence>
<dbReference type="SMART" id="SM00135">
    <property type="entry name" value="LY"/>
    <property type="match status" value="5"/>
</dbReference>
<evidence type="ECO:0000256" key="8">
    <source>
        <dbReference type="ARBA" id="ARBA00022989"/>
    </source>
</evidence>
<keyword evidence="9 15" id="KW-0472">Membrane</keyword>
<feature type="repeat" description="LDL-receptor class B" evidence="13">
    <location>
        <begin position="99"/>
        <end position="139"/>
    </location>
</feature>
<dbReference type="OrthoDB" id="5958943at2759"/>
<evidence type="ECO:0000256" key="9">
    <source>
        <dbReference type="ARBA" id="ARBA00023136"/>
    </source>
</evidence>
<dbReference type="InterPro" id="IPR053066">
    <property type="entry name" value="ADGR_G7"/>
</dbReference>
<dbReference type="PROSITE" id="PS50261">
    <property type="entry name" value="G_PROTEIN_RECEP_F2_4"/>
    <property type="match status" value="1"/>
</dbReference>
<evidence type="ECO:0000259" key="19">
    <source>
        <dbReference type="PROSITE" id="PS50825"/>
    </source>
</evidence>
<evidence type="ECO:0000256" key="4">
    <source>
        <dbReference type="ARBA" id="ARBA00022536"/>
    </source>
</evidence>
<dbReference type="RefSeq" id="XP_022088885.1">
    <property type="nucleotide sequence ID" value="XM_022233193.1"/>
</dbReference>
<dbReference type="Gene3D" id="2.120.10.30">
    <property type="entry name" value="TolB, C-terminal domain"/>
    <property type="match status" value="1"/>
</dbReference>
<feature type="transmembrane region" description="Helical" evidence="15">
    <location>
        <begin position="870"/>
        <end position="889"/>
    </location>
</feature>
<dbReference type="FunFam" id="2.120.10.30:FF:000241">
    <property type="entry name" value="Low-density lipoprotein receptor-related protein 6"/>
    <property type="match status" value="1"/>
</dbReference>
<evidence type="ECO:0000256" key="5">
    <source>
        <dbReference type="ARBA" id="ARBA00022692"/>
    </source>
</evidence>
<keyword evidence="20" id="KW-1185">Reference proteome</keyword>
<evidence type="ECO:0000259" key="16">
    <source>
        <dbReference type="PROSITE" id="PS50026"/>
    </source>
</evidence>
<evidence type="ECO:0000256" key="11">
    <source>
        <dbReference type="ARBA" id="ARBA00023180"/>
    </source>
</evidence>
<reference evidence="21" key="1">
    <citation type="submission" date="2025-08" db="UniProtKB">
        <authorList>
            <consortium name="RefSeq"/>
        </authorList>
    </citation>
    <scope>IDENTIFICATION</scope>
</reference>
<dbReference type="CDD" id="cd00054">
    <property type="entry name" value="EGF_CA"/>
    <property type="match status" value="1"/>
</dbReference>
<evidence type="ECO:0000256" key="3">
    <source>
        <dbReference type="ARBA" id="ARBA00022475"/>
    </source>
</evidence>
<dbReference type="PROSITE" id="PS50221">
    <property type="entry name" value="GAIN_B"/>
    <property type="match status" value="1"/>
</dbReference>
<protein>
    <submittedName>
        <fullName evidence="21">Adhesion G-protein coupled receptor G6-like</fullName>
    </submittedName>
</protein>
<organism evidence="20 21">
    <name type="scientific">Acanthaster planci</name>
    <name type="common">Crown-of-thorns starfish</name>
    <dbReference type="NCBI Taxonomy" id="133434"/>
    <lineage>
        <taxon>Eukaryota</taxon>
        <taxon>Metazoa</taxon>
        <taxon>Echinodermata</taxon>
        <taxon>Eleutherozoa</taxon>
        <taxon>Asterozoa</taxon>
        <taxon>Asteroidea</taxon>
        <taxon>Valvatacea</taxon>
        <taxon>Valvatida</taxon>
        <taxon>Acanthasteridae</taxon>
        <taxon>Acanthaster</taxon>
    </lineage>
</organism>
<dbReference type="InterPro" id="IPR000203">
    <property type="entry name" value="GPS"/>
</dbReference>
<feature type="region of interest" description="Disordered" evidence="14">
    <location>
        <begin position="637"/>
        <end position="657"/>
    </location>
</feature>
<dbReference type="InterPro" id="IPR046338">
    <property type="entry name" value="GAIN_dom_sf"/>
</dbReference>
<keyword evidence="7" id="KW-0677">Repeat</keyword>
<dbReference type="PROSITE" id="PS50825">
    <property type="entry name" value="HYR"/>
    <property type="match status" value="1"/>
</dbReference>
<evidence type="ECO:0000256" key="15">
    <source>
        <dbReference type="SAM" id="Phobius"/>
    </source>
</evidence>
<dbReference type="Pfam" id="PF00008">
    <property type="entry name" value="EGF"/>
    <property type="match status" value="1"/>
</dbReference>
<gene>
    <name evidence="21" type="primary">LOC110978298</name>
</gene>
<dbReference type="OMA" id="ETQCHFH"/>
<feature type="transmembrane region" description="Helical" evidence="15">
    <location>
        <begin position="980"/>
        <end position="1003"/>
    </location>
</feature>
<keyword evidence="6" id="KW-0732">Signal</keyword>
<comment type="caution">
    <text evidence="12">Lacks conserved residue(s) required for the propagation of feature annotation.</text>
</comment>
<feature type="repeat" description="LDL-receptor class B" evidence="13">
    <location>
        <begin position="140"/>
        <end position="167"/>
    </location>
</feature>
<evidence type="ECO:0000256" key="1">
    <source>
        <dbReference type="ARBA" id="ARBA00004141"/>
    </source>
</evidence>
<dbReference type="PROSITE" id="PS51120">
    <property type="entry name" value="LDLRB"/>
    <property type="match status" value="3"/>
</dbReference>
<dbReference type="KEGG" id="aplc:110978298"/>
<feature type="repeat" description="LDL-receptor class B" evidence="13">
    <location>
        <begin position="188"/>
        <end position="231"/>
    </location>
</feature>
<feature type="transmembrane region" description="Helical" evidence="15">
    <location>
        <begin position="1024"/>
        <end position="1043"/>
    </location>
</feature>
<feature type="compositionally biased region" description="Polar residues" evidence="14">
    <location>
        <begin position="637"/>
        <end position="649"/>
    </location>
</feature>
<dbReference type="Pfam" id="PF00058">
    <property type="entry name" value="Ldl_recept_b"/>
    <property type="match status" value="1"/>
</dbReference>
<dbReference type="Gene3D" id="2.60.220.50">
    <property type="match status" value="1"/>
</dbReference>
<name>A0A8B7Y951_ACAPL</name>
<evidence type="ECO:0000259" key="17">
    <source>
        <dbReference type="PROSITE" id="PS50221"/>
    </source>
</evidence>
<dbReference type="GeneID" id="110978298"/>
<dbReference type="GO" id="GO:0007166">
    <property type="term" value="P:cell surface receptor signaling pathway"/>
    <property type="evidence" value="ECO:0007669"/>
    <property type="project" value="InterPro"/>
</dbReference>
<keyword evidence="5 15" id="KW-0812">Transmembrane</keyword>
<proteinExistence type="predicted"/>
<dbReference type="Pfam" id="PF00002">
    <property type="entry name" value="7tm_2"/>
    <property type="match status" value="1"/>
</dbReference>
<dbReference type="PROSITE" id="PS00022">
    <property type="entry name" value="EGF_1"/>
    <property type="match status" value="1"/>
</dbReference>
<evidence type="ECO:0000256" key="10">
    <source>
        <dbReference type="ARBA" id="ARBA00023157"/>
    </source>
</evidence>
<dbReference type="PRINTS" id="PR00249">
    <property type="entry name" value="GPCRSECRETIN"/>
</dbReference>
<dbReference type="InterPro" id="IPR003410">
    <property type="entry name" value="HYR_dom"/>
</dbReference>
<evidence type="ECO:0000259" key="18">
    <source>
        <dbReference type="PROSITE" id="PS50261"/>
    </source>
</evidence>
<dbReference type="SMART" id="SM00303">
    <property type="entry name" value="GPS"/>
    <property type="match status" value="1"/>
</dbReference>
<comment type="subcellular location">
    <subcellularLocation>
        <location evidence="2">Cell membrane</location>
    </subcellularLocation>
    <subcellularLocation>
        <location evidence="1">Membrane</location>
        <topology evidence="1">Multi-pass membrane protein</topology>
    </subcellularLocation>
</comment>
<dbReference type="InterPro" id="IPR000742">
    <property type="entry name" value="EGF"/>
</dbReference>
<dbReference type="Pfam" id="PF01825">
    <property type="entry name" value="GPS"/>
    <property type="match status" value="1"/>
</dbReference>
<evidence type="ECO:0000256" key="12">
    <source>
        <dbReference type="PROSITE-ProRule" id="PRU00076"/>
    </source>
</evidence>
<dbReference type="InterPro" id="IPR000033">
    <property type="entry name" value="LDLR_classB_rpt"/>
</dbReference>
<dbReference type="CDD" id="cd15040">
    <property type="entry name" value="7tmB2_Adhesion"/>
    <property type="match status" value="1"/>
</dbReference>
<feature type="domain" description="HYR" evidence="19">
    <location>
        <begin position="350"/>
        <end position="433"/>
    </location>
</feature>
<accession>A0A8B7Y951</accession>
<dbReference type="GO" id="GO:0005886">
    <property type="term" value="C:plasma membrane"/>
    <property type="evidence" value="ECO:0007669"/>
    <property type="project" value="UniProtKB-SubCell"/>
</dbReference>
<dbReference type="InterPro" id="IPR011042">
    <property type="entry name" value="6-blade_b-propeller_TolB-like"/>
</dbReference>
<feature type="transmembrane region" description="Helical" evidence="15">
    <location>
        <begin position="1049"/>
        <end position="1071"/>
    </location>
</feature>
<dbReference type="PANTHER" id="PTHR47767:SF1">
    <property type="entry name" value="ADHESION G PROTEIN-COUPLED RECEPTOR G7"/>
    <property type="match status" value="1"/>
</dbReference>
<dbReference type="Pfam" id="PF02494">
    <property type="entry name" value="HYR"/>
    <property type="match status" value="1"/>
</dbReference>
<feature type="domain" description="G-protein coupled receptors family 2 profile 2" evidence="18">
    <location>
        <begin position="834"/>
        <end position="1073"/>
    </location>
</feature>
<keyword evidence="11" id="KW-0325">Glycoprotein</keyword>
<dbReference type="InterPro" id="IPR017981">
    <property type="entry name" value="GPCR_2-like_7TM"/>
</dbReference>
<evidence type="ECO:0000256" key="6">
    <source>
        <dbReference type="ARBA" id="ARBA00022729"/>
    </source>
</evidence>
<keyword evidence="8 15" id="KW-1133">Transmembrane helix</keyword>
<dbReference type="InterPro" id="IPR000832">
    <property type="entry name" value="GPCR_2_secretin-like"/>
</dbReference>
<dbReference type="InterPro" id="IPR057244">
    <property type="entry name" value="GAIN_B"/>
</dbReference>
<feature type="transmembrane region" description="Helical" evidence="15">
    <location>
        <begin position="836"/>
        <end position="858"/>
    </location>
</feature>
<dbReference type="PROSITE" id="PS01186">
    <property type="entry name" value="EGF_2"/>
    <property type="match status" value="1"/>
</dbReference>